<comment type="caution">
    <text evidence="1">The sequence shown here is derived from an EMBL/GenBank/DDBJ whole genome shotgun (WGS) entry which is preliminary data.</text>
</comment>
<reference evidence="2" key="1">
    <citation type="submission" date="2023-07" db="EMBL/GenBank/DDBJ databases">
        <title>Christiangramia sp. SM2212., a novel bacterium of the family Flavobacteriaceae isolated from the sea sediment.</title>
        <authorList>
            <person name="Wang J."/>
            <person name="Zhang X."/>
        </authorList>
    </citation>
    <scope>NUCLEOTIDE SEQUENCE [LARGE SCALE GENOMIC DNA]</scope>
    <source>
        <strain evidence="2">SM2212</strain>
    </source>
</reference>
<sequence length="214" mass="24631">MDNRRAQFKGELVDENNIALSDAKVNLGIEIPGFKTSNFQTIAEDITNGQGQFDFLTLQPENKVMYLRISNISEESNFSLELVQTILNNAGPLFDFGEIQIRTPRRFSVNFQNTSGSEEQVFFEYTYVTFTPLVSDLPGWRTVRGYNMEYEESEEQTWLGSFGENTEKVISLTTLLNTEIKLRYSIGEPLHLSDNIQEINFVIDQTMNEYVVEY</sequence>
<evidence type="ECO:0000313" key="1">
    <source>
        <dbReference type="EMBL" id="MDR5591410.1"/>
    </source>
</evidence>
<dbReference type="Proteomes" id="UP001257234">
    <property type="component" value="Unassembled WGS sequence"/>
</dbReference>
<organism evidence="1 2">
    <name type="scientific">Christiangramia sediminicola</name>
    <dbReference type="NCBI Taxonomy" id="3073267"/>
    <lineage>
        <taxon>Bacteria</taxon>
        <taxon>Pseudomonadati</taxon>
        <taxon>Bacteroidota</taxon>
        <taxon>Flavobacteriia</taxon>
        <taxon>Flavobacteriales</taxon>
        <taxon>Flavobacteriaceae</taxon>
        <taxon>Christiangramia</taxon>
    </lineage>
</organism>
<evidence type="ECO:0000313" key="2">
    <source>
        <dbReference type="Proteomes" id="UP001257234"/>
    </source>
</evidence>
<protein>
    <recommendedName>
        <fullName evidence="3">Carboxypeptidase regulatory-like domain-containing protein</fullName>
    </recommendedName>
</protein>
<proteinExistence type="predicted"/>
<accession>A0ABU1ESN3</accession>
<name>A0ABU1ESN3_9FLAO</name>
<gene>
    <name evidence="1" type="ORF">RE431_12250</name>
</gene>
<keyword evidence="2" id="KW-1185">Reference proteome</keyword>
<dbReference type="RefSeq" id="WP_309562272.1">
    <property type="nucleotide sequence ID" value="NZ_JAVJIU010000004.1"/>
</dbReference>
<dbReference type="EMBL" id="JAVJIU010000004">
    <property type="protein sequence ID" value="MDR5591410.1"/>
    <property type="molecule type" value="Genomic_DNA"/>
</dbReference>
<evidence type="ECO:0008006" key="3">
    <source>
        <dbReference type="Google" id="ProtNLM"/>
    </source>
</evidence>